<proteinExistence type="predicted"/>
<evidence type="ECO:0000256" key="1">
    <source>
        <dbReference type="SAM" id="SignalP"/>
    </source>
</evidence>
<dbReference type="Proteomes" id="UP000783287">
    <property type="component" value="Unassembled WGS sequence"/>
</dbReference>
<evidence type="ECO:0000313" key="2">
    <source>
        <dbReference type="EMBL" id="MCA9383923.1"/>
    </source>
</evidence>
<protein>
    <submittedName>
        <fullName evidence="2">Uncharacterized protein</fullName>
    </submittedName>
</protein>
<gene>
    <name evidence="2" type="ORF">KC909_06195</name>
</gene>
<organism evidence="2 3">
    <name type="scientific">Candidatus Dojkabacteria bacterium</name>
    <dbReference type="NCBI Taxonomy" id="2099670"/>
    <lineage>
        <taxon>Bacteria</taxon>
        <taxon>Candidatus Dojkabacteria</taxon>
    </lineage>
</organism>
<reference evidence="2" key="2">
    <citation type="journal article" date="2021" name="Microbiome">
        <title>Successional dynamics and alternative stable states in a saline activated sludge microbial community over 9 years.</title>
        <authorList>
            <person name="Wang Y."/>
            <person name="Ye J."/>
            <person name="Ju F."/>
            <person name="Liu L."/>
            <person name="Boyd J.A."/>
            <person name="Deng Y."/>
            <person name="Parks D.H."/>
            <person name="Jiang X."/>
            <person name="Yin X."/>
            <person name="Woodcroft B.J."/>
            <person name="Tyson G.W."/>
            <person name="Hugenholtz P."/>
            <person name="Polz M.F."/>
            <person name="Zhang T."/>
        </authorList>
    </citation>
    <scope>NUCLEOTIDE SEQUENCE</scope>
    <source>
        <strain evidence="2">HKST-UBA14</strain>
    </source>
</reference>
<feature type="signal peptide" evidence="1">
    <location>
        <begin position="1"/>
        <end position="27"/>
    </location>
</feature>
<keyword evidence="1" id="KW-0732">Signal</keyword>
<name>A0A955RJL6_9BACT</name>
<evidence type="ECO:0000313" key="3">
    <source>
        <dbReference type="Proteomes" id="UP000783287"/>
    </source>
</evidence>
<dbReference type="EMBL" id="JAGQLK010000176">
    <property type="protein sequence ID" value="MCA9383923.1"/>
    <property type="molecule type" value="Genomic_DNA"/>
</dbReference>
<dbReference type="AlphaFoldDB" id="A0A955RJL6"/>
<feature type="chain" id="PRO_5036969737" evidence="1">
    <location>
        <begin position="28"/>
        <end position="262"/>
    </location>
</feature>
<accession>A0A955RJL6</accession>
<reference evidence="2" key="1">
    <citation type="submission" date="2020-04" db="EMBL/GenBank/DDBJ databases">
        <authorList>
            <person name="Zhang T."/>
        </authorList>
    </citation>
    <scope>NUCLEOTIDE SEQUENCE</scope>
    <source>
        <strain evidence="2">HKST-UBA14</strain>
    </source>
</reference>
<sequence length="262" mass="28367">MRKALVLVTVTVIAMAGLFGFYQLAHADSENYHVYYVNPIDGSYVEIENSTHDVIADNFGSEWGVLLLITNTDSINAIWANTQVTSTFEAVTGGICNAGPMETVCVNSQANEDMTVLVSWDANVFTNTIDLHWMIGAGDGSVEVTGTLHMVAPEAIDVNIFRTVDNSQFGLSFERNGIFTETAHVDIIPNEGVNWVGNENCITVTHPDGVSALSCTVPEGQNLTVYAQNDFGNEGRIFDTYVDANTEQKALGAWNFGVTPGN</sequence>
<comment type="caution">
    <text evidence="2">The sequence shown here is derived from an EMBL/GenBank/DDBJ whole genome shotgun (WGS) entry which is preliminary data.</text>
</comment>